<protein>
    <recommendedName>
        <fullName evidence="14">RING-type domain-containing protein</fullName>
    </recommendedName>
</protein>
<feature type="transmembrane region" description="Helical" evidence="13">
    <location>
        <begin position="249"/>
        <end position="272"/>
    </location>
</feature>
<dbReference type="InterPro" id="IPR057992">
    <property type="entry name" value="TPR_SYVN1_N"/>
</dbReference>
<dbReference type="PANTHER" id="PTHR15067:SF4">
    <property type="entry name" value="E3 UBIQUITIN-PROTEIN LIGASE RNF8"/>
    <property type="match status" value="1"/>
</dbReference>
<dbReference type="GO" id="GO:0016567">
    <property type="term" value="P:protein ubiquitination"/>
    <property type="evidence" value="ECO:0007669"/>
    <property type="project" value="TreeGrafter"/>
</dbReference>
<keyword evidence="8" id="KW-0862">Zinc</keyword>
<evidence type="ECO:0000256" key="2">
    <source>
        <dbReference type="ARBA" id="ARBA00004906"/>
    </source>
</evidence>
<dbReference type="EMBL" id="CAJHUC010002982">
    <property type="protein sequence ID" value="CAD7704952.1"/>
    <property type="molecule type" value="Genomic_DNA"/>
</dbReference>
<feature type="transmembrane region" description="Helical" evidence="13">
    <location>
        <begin position="124"/>
        <end position="141"/>
    </location>
</feature>
<evidence type="ECO:0000256" key="7">
    <source>
        <dbReference type="ARBA" id="ARBA00022786"/>
    </source>
</evidence>
<feature type="region of interest" description="Disordered" evidence="12">
    <location>
        <begin position="532"/>
        <end position="623"/>
    </location>
</feature>
<comment type="subcellular location">
    <subcellularLocation>
        <location evidence="1">Membrane</location>
        <topology evidence="1">Multi-pass membrane protein</topology>
    </subcellularLocation>
</comment>
<keyword evidence="5" id="KW-0479">Metal-binding</keyword>
<dbReference type="Proteomes" id="UP000708148">
    <property type="component" value="Unassembled WGS sequence"/>
</dbReference>
<evidence type="ECO:0000256" key="12">
    <source>
        <dbReference type="SAM" id="MobiDB-lite"/>
    </source>
</evidence>
<dbReference type="GO" id="GO:0000151">
    <property type="term" value="C:ubiquitin ligase complex"/>
    <property type="evidence" value="ECO:0007669"/>
    <property type="project" value="TreeGrafter"/>
</dbReference>
<accession>A0A8S1JD68</accession>
<gene>
    <name evidence="15" type="ORF">OSTQU699_LOCUS10307</name>
</gene>
<evidence type="ECO:0000313" key="15">
    <source>
        <dbReference type="EMBL" id="CAD7704952.1"/>
    </source>
</evidence>
<feature type="compositionally biased region" description="Basic residues" evidence="12">
    <location>
        <begin position="613"/>
        <end position="623"/>
    </location>
</feature>
<dbReference type="GO" id="GO:0061630">
    <property type="term" value="F:ubiquitin protein ligase activity"/>
    <property type="evidence" value="ECO:0007669"/>
    <property type="project" value="TreeGrafter"/>
</dbReference>
<dbReference type="Pfam" id="PF25563">
    <property type="entry name" value="TPR_SYVN1_N"/>
    <property type="match status" value="1"/>
</dbReference>
<feature type="transmembrane region" description="Helical" evidence="13">
    <location>
        <begin position="62"/>
        <end position="86"/>
    </location>
</feature>
<evidence type="ECO:0000256" key="8">
    <source>
        <dbReference type="ARBA" id="ARBA00022833"/>
    </source>
</evidence>
<dbReference type="PANTHER" id="PTHR15067">
    <property type="entry name" value="E3 UBIQUITIN-PROTEIN LIGASE RNF8"/>
    <property type="match status" value="1"/>
</dbReference>
<evidence type="ECO:0000256" key="6">
    <source>
        <dbReference type="ARBA" id="ARBA00022771"/>
    </source>
</evidence>
<sequence length="623" mass="69237">MKRVFQTFMYFSVSFFWWGRSVDKLTEDAKERLEGNVPPRPWWQDMTWLLADLLESDKDMLALANLLFAAYAFAASVAIAGCFGGLSDIEFTRLRERALKFLLLKLVILLAVVPAGLVARGLDACAWTMWFTIMGYMHLIIGVTKDRLELLSTYPPVGISKYVPPFVLLLLVLAHDCILAAQLWQHTEGPVKFAVWCLRMYDIVHTGLLGLKTLIRYSLYIVDMLFITPQEGENEDTGPWGPRDARSTVLFHIIFVFDMLIYALLLVVYLHVWILHGFTLGLLDTVLVLDIRSVLHALHGRVRQYTDYHKVTYTLNNLFQEASLEAMVDAGDCAICRNPMQTGKVLPCQHIFHLSCLRAWLQQCGAHNYNCPLCRMPLIFGQARRGRETETETQQEVTEASDGNQVNSPSTEINLIDLFPEEGLNDTNEVVASGQERGAHTAALQSRILHDPTFGMVPRAGGQQQGPAEETHTWSTGSLASSFRAMLTLTRNVTEAALGTQGAVAAASADEGEEVTSQFEAADTDFELPTSEIFTPSEGFDRRYVEPEPPEGQFSAHDASTNVQELSTQRAGSRRQQGSEGVAGGSEWDVGQSDRGHGDSGAAMSTEEASGGLHRRRGDRGLW</sequence>
<dbReference type="SMART" id="SM00184">
    <property type="entry name" value="RING"/>
    <property type="match status" value="1"/>
</dbReference>
<evidence type="ECO:0000256" key="11">
    <source>
        <dbReference type="PROSITE-ProRule" id="PRU00175"/>
    </source>
</evidence>
<dbReference type="InterPro" id="IPR013083">
    <property type="entry name" value="Znf_RING/FYVE/PHD"/>
</dbReference>
<keyword evidence="3" id="KW-0808">Transferase</keyword>
<dbReference type="Pfam" id="PF13639">
    <property type="entry name" value="zf-RING_2"/>
    <property type="match status" value="1"/>
</dbReference>
<keyword evidence="16" id="KW-1185">Reference proteome</keyword>
<evidence type="ECO:0000256" key="1">
    <source>
        <dbReference type="ARBA" id="ARBA00004141"/>
    </source>
</evidence>
<comment type="caution">
    <text evidence="15">The sequence shown here is derived from an EMBL/GenBank/DDBJ whole genome shotgun (WGS) entry which is preliminary data.</text>
</comment>
<evidence type="ECO:0000256" key="9">
    <source>
        <dbReference type="ARBA" id="ARBA00022989"/>
    </source>
</evidence>
<reference evidence="15" key="1">
    <citation type="submission" date="2020-12" db="EMBL/GenBank/DDBJ databases">
        <authorList>
            <person name="Iha C."/>
        </authorList>
    </citation>
    <scope>NUCLEOTIDE SEQUENCE</scope>
</reference>
<dbReference type="PROSITE" id="PS50089">
    <property type="entry name" value="ZF_RING_2"/>
    <property type="match status" value="1"/>
</dbReference>
<feature type="region of interest" description="Disordered" evidence="12">
    <location>
        <begin position="385"/>
        <end position="409"/>
    </location>
</feature>
<keyword evidence="7" id="KW-0833">Ubl conjugation pathway</keyword>
<dbReference type="Gene3D" id="3.30.40.10">
    <property type="entry name" value="Zinc/RING finger domain, C3HC4 (zinc finger)"/>
    <property type="match status" value="1"/>
</dbReference>
<dbReference type="GO" id="GO:0008270">
    <property type="term" value="F:zinc ion binding"/>
    <property type="evidence" value="ECO:0007669"/>
    <property type="project" value="UniProtKB-KW"/>
</dbReference>
<organism evidence="15 16">
    <name type="scientific">Ostreobium quekettii</name>
    <dbReference type="NCBI Taxonomy" id="121088"/>
    <lineage>
        <taxon>Eukaryota</taxon>
        <taxon>Viridiplantae</taxon>
        <taxon>Chlorophyta</taxon>
        <taxon>core chlorophytes</taxon>
        <taxon>Ulvophyceae</taxon>
        <taxon>TCBD clade</taxon>
        <taxon>Bryopsidales</taxon>
        <taxon>Ostreobineae</taxon>
        <taxon>Ostreobiaceae</taxon>
        <taxon>Ostreobium</taxon>
    </lineage>
</organism>
<evidence type="ECO:0000313" key="16">
    <source>
        <dbReference type="Proteomes" id="UP000708148"/>
    </source>
</evidence>
<dbReference type="GO" id="GO:0006511">
    <property type="term" value="P:ubiquitin-dependent protein catabolic process"/>
    <property type="evidence" value="ECO:0007669"/>
    <property type="project" value="TreeGrafter"/>
</dbReference>
<dbReference type="AlphaFoldDB" id="A0A8S1JD68"/>
<evidence type="ECO:0000256" key="5">
    <source>
        <dbReference type="ARBA" id="ARBA00022723"/>
    </source>
</evidence>
<keyword evidence="10 13" id="KW-0472">Membrane</keyword>
<keyword evidence="4 13" id="KW-0812">Transmembrane</keyword>
<dbReference type="InterPro" id="IPR001841">
    <property type="entry name" value="Znf_RING"/>
</dbReference>
<evidence type="ECO:0000256" key="13">
    <source>
        <dbReference type="SAM" id="Phobius"/>
    </source>
</evidence>
<feature type="domain" description="RING-type" evidence="14">
    <location>
        <begin position="333"/>
        <end position="375"/>
    </location>
</feature>
<name>A0A8S1JD68_9CHLO</name>
<dbReference type="GO" id="GO:0005829">
    <property type="term" value="C:cytosol"/>
    <property type="evidence" value="ECO:0007669"/>
    <property type="project" value="TreeGrafter"/>
</dbReference>
<keyword evidence="6 11" id="KW-0863">Zinc-finger</keyword>
<comment type="pathway">
    <text evidence="2">Protein modification; protein ubiquitination.</text>
</comment>
<evidence type="ECO:0000256" key="3">
    <source>
        <dbReference type="ARBA" id="ARBA00022679"/>
    </source>
</evidence>
<evidence type="ECO:0000259" key="14">
    <source>
        <dbReference type="PROSITE" id="PS50089"/>
    </source>
</evidence>
<evidence type="ECO:0000256" key="4">
    <source>
        <dbReference type="ARBA" id="ARBA00022692"/>
    </source>
</evidence>
<keyword evidence="9 13" id="KW-1133">Transmembrane helix</keyword>
<feature type="transmembrane region" description="Helical" evidence="13">
    <location>
        <begin position="98"/>
        <end position="118"/>
    </location>
</feature>
<evidence type="ECO:0000256" key="10">
    <source>
        <dbReference type="ARBA" id="ARBA00023136"/>
    </source>
</evidence>
<proteinExistence type="predicted"/>
<dbReference type="OrthoDB" id="7759664at2759"/>
<feature type="compositionally biased region" description="Polar residues" evidence="12">
    <location>
        <begin position="558"/>
        <end position="579"/>
    </location>
</feature>
<dbReference type="SUPFAM" id="SSF57850">
    <property type="entry name" value="RING/U-box"/>
    <property type="match status" value="1"/>
</dbReference>